<gene>
    <name evidence="2" type="ORF">CLOHYLEM_07189</name>
</gene>
<protein>
    <submittedName>
        <fullName evidence="2">Uncharacterized protein</fullName>
    </submittedName>
</protein>
<feature type="transmembrane region" description="Helical" evidence="1">
    <location>
        <begin position="6"/>
        <end position="24"/>
    </location>
</feature>
<dbReference type="AlphaFoldDB" id="C0C520"/>
<sequence>MHCISSHLWFLIIIIVTNILHISVHAQRSRGWECAANAADKKE</sequence>
<comment type="caution">
    <text evidence="2">The sequence shown here is derived from an EMBL/GenBank/DDBJ whole genome shotgun (WGS) entry which is preliminary data.</text>
</comment>
<organism evidence="2 3">
    <name type="scientific">[Clostridium] hylemonae DSM 15053</name>
    <dbReference type="NCBI Taxonomy" id="553973"/>
    <lineage>
        <taxon>Bacteria</taxon>
        <taxon>Bacillati</taxon>
        <taxon>Bacillota</taxon>
        <taxon>Clostridia</taxon>
        <taxon>Lachnospirales</taxon>
        <taxon>Lachnospiraceae</taxon>
    </lineage>
</organism>
<evidence type="ECO:0000256" key="1">
    <source>
        <dbReference type="SAM" id="Phobius"/>
    </source>
</evidence>
<name>C0C520_9FIRM</name>
<dbReference type="Proteomes" id="UP000004893">
    <property type="component" value="Unassembled WGS sequence"/>
</dbReference>
<accession>C0C520</accession>
<evidence type="ECO:0000313" key="3">
    <source>
        <dbReference type="Proteomes" id="UP000004893"/>
    </source>
</evidence>
<dbReference type="EMBL" id="ABYI02000036">
    <property type="protein sequence ID" value="EEG72789.1"/>
    <property type="molecule type" value="Genomic_DNA"/>
</dbReference>
<keyword evidence="1" id="KW-0472">Membrane</keyword>
<evidence type="ECO:0000313" key="2">
    <source>
        <dbReference type="EMBL" id="EEG72789.1"/>
    </source>
</evidence>
<keyword evidence="1" id="KW-0812">Transmembrane</keyword>
<keyword evidence="1" id="KW-1133">Transmembrane helix</keyword>
<proteinExistence type="predicted"/>
<reference evidence="2" key="1">
    <citation type="submission" date="2009-02" db="EMBL/GenBank/DDBJ databases">
        <authorList>
            <person name="Fulton L."/>
            <person name="Clifton S."/>
            <person name="Fulton B."/>
            <person name="Xu J."/>
            <person name="Minx P."/>
            <person name="Pepin K.H."/>
            <person name="Johnson M."/>
            <person name="Bhonagiri V."/>
            <person name="Nash W.E."/>
            <person name="Mardis E.R."/>
            <person name="Wilson R.K."/>
        </authorList>
    </citation>
    <scope>NUCLEOTIDE SEQUENCE [LARGE SCALE GENOMIC DNA]</scope>
    <source>
        <strain evidence="2">DSM 15053</strain>
    </source>
</reference>
<keyword evidence="3" id="KW-1185">Reference proteome</keyword>
<dbReference type="HOGENOM" id="CLU_3231770_0_0_9"/>
<reference evidence="2" key="2">
    <citation type="submission" date="2013-06" db="EMBL/GenBank/DDBJ databases">
        <title>Draft genome sequence of Clostridium hylemonae (DSM 15053).</title>
        <authorList>
            <person name="Sudarsanam P."/>
            <person name="Ley R."/>
            <person name="Guruge J."/>
            <person name="Turnbaugh P.J."/>
            <person name="Mahowald M."/>
            <person name="Liep D."/>
            <person name="Gordon J."/>
        </authorList>
    </citation>
    <scope>NUCLEOTIDE SEQUENCE</scope>
    <source>
        <strain evidence="2">DSM 15053</strain>
    </source>
</reference>